<comment type="caution">
    <text evidence="2">The sequence shown here is derived from an EMBL/GenBank/DDBJ whole genome shotgun (WGS) entry which is preliminary data.</text>
</comment>
<reference evidence="2 3" key="1">
    <citation type="journal article" date="2024" name="G3 (Bethesda)">
        <title>Genome assembly of Hibiscus sabdariffa L. provides insights into metabolisms of medicinal natural products.</title>
        <authorList>
            <person name="Kim T."/>
        </authorList>
    </citation>
    <scope>NUCLEOTIDE SEQUENCE [LARGE SCALE GENOMIC DNA]</scope>
    <source>
        <strain evidence="2">TK-2024</strain>
        <tissue evidence="2">Old leaves</tissue>
    </source>
</reference>
<proteinExistence type="predicted"/>
<name>A0ABR2RS14_9ROSI</name>
<evidence type="ECO:0000256" key="1">
    <source>
        <dbReference type="SAM" id="MobiDB-lite"/>
    </source>
</evidence>
<feature type="region of interest" description="Disordered" evidence="1">
    <location>
        <begin position="1"/>
        <end position="51"/>
    </location>
</feature>
<accession>A0ABR2RS14</accession>
<dbReference type="EMBL" id="JBBPBN010000021">
    <property type="protein sequence ID" value="KAK9015721.1"/>
    <property type="molecule type" value="Genomic_DNA"/>
</dbReference>
<protein>
    <submittedName>
        <fullName evidence="2">Uncharacterized protein</fullName>
    </submittedName>
</protein>
<organism evidence="2 3">
    <name type="scientific">Hibiscus sabdariffa</name>
    <name type="common">roselle</name>
    <dbReference type="NCBI Taxonomy" id="183260"/>
    <lineage>
        <taxon>Eukaryota</taxon>
        <taxon>Viridiplantae</taxon>
        <taxon>Streptophyta</taxon>
        <taxon>Embryophyta</taxon>
        <taxon>Tracheophyta</taxon>
        <taxon>Spermatophyta</taxon>
        <taxon>Magnoliopsida</taxon>
        <taxon>eudicotyledons</taxon>
        <taxon>Gunneridae</taxon>
        <taxon>Pentapetalae</taxon>
        <taxon>rosids</taxon>
        <taxon>malvids</taxon>
        <taxon>Malvales</taxon>
        <taxon>Malvaceae</taxon>
        <taxon>Malvoideae</taxon>
        <taxon>Hibiscus</taxon>
    </lineage>
</organism>
<evidence type="ECO:0000313" key="3">
    <source>
        <dbReference type="Proteomes" id="UP001396334"/>
    </source>
</evidence>
<keyword evidence="3" id="KW-1185">Reference proteome</keyword>
<gene>
    <name evidence="2" type="ORF">V6N11_006815</name>
</gene>
<dbReference type="Proteomes" id="UP001396334">
    <property type="component" value="Unassembled WGS sequence"/>
</dbReference>
<sequence length="74" mass="8849">MRITYLRQPTREDSDVETTSQESELVRNDSESEQPLPSSPVEEPQLKERRGKHQFVHISNQYRRFQLDDVLMFL</sequence>
<evidence type="ECO:0000313" key="2">
    <source>
        <dbReference type="EMBL" id="KAK9015721.1"/>
    </source>
</evidence>